<dbReference type="EMBL" id="CP055156">
    <property type="protein sequence ID" value="QNF31948.1"/>
    <property type="molecule type" value="Genomic_DNA"/>
</dbReference>
<organism evidence="4 5">
    <name type="scientific">Adhaeribacter swui</name>
    <dbReference type="NCBI Taxonomy" id="2086471"/>
    <lineage>
        <taxon>Bacteria</taxon>
        <taxon>Pseudomonadati</taxon>
        <taxon>Bacteroidota</taxon>
        <taxon>Cytophagia</taxon>
        <taxon>Cytophagales</taxon>
        <taxon>Hymenobacteraceae</taxon>
        <taxon>Adhaeribacter</taxon>
    </lineage>
</organism>
<dbReference type="AlphaFoldDB" id="A0A7G7G464"/>
<evidence type="ECO:0000256" key="1">
    <source>
        <dbReference type="ARBA" id="ARBA00022679"/>
    </source>
</evidence>
<evidence type="ECO:0000313" key="5">
    <source>
        <dbReference type="Proteomes" id="UP000515237"/>
    </source>
</evidence>
<feature type="domain" description="N-acetyltransferase" evidence="3">
    <location>
        <begin position="2"/>
        <end position="167"/>
    </location>
</feature>
<sequence>MIELRPAEFLDYSAIALLHAASWQKTYRGIYSDKFLDEKVEKDRLELWYHRLNSPAIGQQITIASQDNTMVGFSCIYLDDDLTYGTLLDNLHVAANYQKSGIGKLLVKNCAKLILENSKNPTMYLWVFEANQNARRVYERLGGVNMQIIEKQNEDGTKAIICRYVWEDVTSLI</sequence>
<keyword evidence="1 4" id="KW-0808">Transferase</keyword>
<evidence type="ECO:0000256" key="2">
    <source>
        <dbReference type="ARBA" id="ARBA00023315"/>
    </source>
</evidence>
<dbReference type="InterPro" id="IPR000182">
    <property type="entry name" value="GNAT_dom"/>
</dbReference>
<dbReference type="Pfam" id="PF00583">
    <property type="entry name" value="Acetyltransf_1"/>
    <property type="match status" value="1"/>
</dbReference>
<dbReference type="Gene3D" id="3.40.630.30">
    <property type="match status" value="1"/>
</dbReference>
<dbReference type="KEGG" id="aswu:HUW51_04115"/>
<dbReference type="CDD" id="cd04301">
    <property type="entry name" value="NAT_SF"/>
    <property type="match status" value="1"/>
</dbReference>
<dbReference type="PANTHER" id="PTHR43420">
    <property type="entry name" value="ACETYLTRANSFERASE"/>
    <property type="match status" value="1"/>
</dbReference>
<keyword evidence="2" id="KW-0012">Acyltransferase</keyword>
<protein>
    <submittedName>
        <fullName evidence="4">GNAT family N-acetyltransferase</fullName>
    </submittedName>
</protein>
<dbReference type="InterPro" id="IPR050680">
    <property type="entry name" value="YpeA/RimI_acetyltransf"/>
</dbReference>
<keyword evidence="5" id="KW-1185">Reference proteome</keyword>
<dbReference type="SUPFAM" id="SSF55729">
    <property type="entry name" value="Acyl-CoA N-acyltransferases (Nat)"/>
    <property type="match status" value="1"/>
</dbReference>
<evidence type="ECO:0000313" key="4">
    <source>
        <dbReference type="EMBL" id="QNF31948.1"/>
    </source>
</evidence>
<reference evidence="4 5" key="1">
    <citation type="journal article" date="2018" name="Int. J. Syst. Evol. Microbiol.">
        <title>Adhaeribacter swui sp. nov., isolated from wet mud.</title>
        <authorList>
            <person name="Kim D.U."/>
            <person name="Kim K.W."/>
            <person name="Kang M.S."/>
            <person name="Kim J.Y."/>
            <person name="Jang J.H."/>
            <person name="Kim M.K."/>
        </authorList>
    </citation>
    <scope>NUCLEOTIDE SEQUENCE [LARGE SCALE GENOMIC DNA]</scope>
    <source>
        <strain evidence="4 5">KCTC 52873</strain>
    </source>
</reference>
<dbReference type="GO" id="GO:0016747">
    <property type="term" value="F:acyltransferase activity, transferring groups other than amino-acyl groups"/>
    <property type="evidence" value="ECO:0007669"/>
    <property type="project" value="InterPro"/>
</dbReference>
<dbReference type="PANTHER" id="PTHR43420:SF47">
    <property type="entry name" value="N-ACETYLTRANSFERASE DOMAIN-CONTAINING PROTEIN"/>
    <property type="match status" value="1"/>
</dbReference>
<proteinExistence type="predicted"/>
<gene>
    <name evidence="4" type="ORF">HUW51_04115</name>
</gene>
<evidence type="ECO:0000259" key="3">
    <source>
        <dbReference type="PROSITE" id="PS51186"/>
    </source>
</evidence>
<dbReference type="RefSeq" id="WP_185272731.1">
    <property type="nucleotide sequence ID" value="NZ_CP055156.1"/>
</dbReference>
<dbReference type="Proteomes" id="UP000515237">
    <property type="component" value="Chromosome"/>
</dbReference>
<accession>A0A7G7G464</accession>
<dbReference type="PROSITE" id="PS51186">
    <property type="entry name" value="GNAT"/>
    <property type="match status" value="1"/>
</dbReference>
<name>A0A7G7G464_9BACT</name>
<dbReference type="InterPro" id="IPR016181">
    <property type="entry name" value="Acyl_CoA_acyltransferase"/>
</dbReference>